<reference evidence="5" key="1">
    <citation type="journal article" date="2017" name="Gigascience">
        <title>The genome draft of coconut (Cocos nucifera).</title>
        <authorList>
            <person name="Xiao Y."/>
            <person name="Xu P."/>
            <person name="Fan H."/>
            <person name="Baudouin L."/>
            <person name="Xia W."/>
            <person name="Bocs S."/>
            <person name="Xu J."/>
            <person name="Li Q."/>
            <person name="Guo A."/>
            <person name="Zhou L."/>
            <person name="Li J."/>
            <person name="Wu Y."/>
            <person name="Ma Z."/>
            <person name="Armero A."/>
            <person name="Issali A.E."/>
            <person name="Liu N."/>
            <person name="Peng M."/>
            <person name="Yang Y."/>
        </authorList>
    </citation>
    <scope>NUCLEOTIDE SEQUENCE</scope>
    <source>
        <tissue evidence="5">Spear leaf of Hainan Tall coconut</tissue>
    </source>
</reference>
<dbReference type="EMBL" id="CM017874">
    <property type="protein sequence ID" value="KAG1334424.1"/>
    <property type="molecule type" value="Genomic_DNA"/>
</dbReference>
<dbReference type="AlphaFoldDB" id="A0A8K0MYJ0"/>
<keyword evidence="1" id="KW-0175">Coiled coil</keyword>
<gene>
    <name evidence="5" type="ORF">COCNU_03G005430</name>
</gene>
<dbReference type="Proteomes" id="UP000797356">
    <property type="component" value="Chromosome 3"/>
</dbReference>
<feature type="coiled-coil region" evidence="1">
    <location>
        <begin position="105"/>
        <end position="132"/>
    </location>
</feature>
<organism evidence="5 6">
    <name type="scientific">Cocos nucifera</name>
    <name type="common">Coconut palm</name>
    <dbReference type="NCBI Taxonomy" id="13894"/>
    <lineage>
        <taxon>Eukaryota</taxon>
        <taxon>Viridiplantae</taxon>
        <taxon>Streptophyta</taxon>
        <taxon>Embryophyta</taxon>
        <taxon>Tracheophyta</taxon>
        <taxon>Spermatophyta</taxon>
        <taxon>Magnoliopsida</taxon>
        <taxon>Liliopsida</taxon>
        <taxon>Arecaceae</taxon>
        <taxon>Arecoideae</taxon>
        <taxon>Cocoseae</taxon>
        <taxon>Attaleinae</taxon>
        <taxon>Cocos</taxon>
    </lineage>
</organism>
<accession>A0A8K0MYJ0</accession>
<feature type="domain" description="Ternary complex factor MIP1 leucine-zipper" evidence="4">
    <location>
        <begin position="65"/>
        <end position="136"/>
    </location>
</feature>
<name>A0A8K0MYJ0_COCNU</name>
<feature type="region of interest" description="Disordered" evidence="2">
    <location>
        <begin position="34"/>
        <end position="65"/>
    </location>
</feature>
<sequence length="627" mass="69657">MLCLKAEALGHEMYASHGAILPVNLGSSIQKVMHRRGRRAGGGSRTSDPSSSPSGDGSASCSGPEVQKLQKQLQEEIDLHVALANAVAHNAAPLLNSPSKLPDKAQELLANISALEITVSKLEEELVALHIRLYHERNERRLAETHLGRLPSLSPEQTCSTSGYTWEEHIASLRVSKFGGSQISHSPRQDNLSGHGDQHLTPVSRLSDKYPEEEVFFHDITAVVLIMASCSRCKEGKENNGSLQPSDAMDIKKKIVKKTHLQNPNQLSEEMVRCMRNIFLCLSESSNIPLYASSECLPSSSSPVGHLSRSSLTSFSDSSLMPSVLRSPSAELQRSDNVMDQANMFDPYRVNGKVNWRNIGSYVLAAEVSWMSIGKRQLEYAAEALKKFRFFVEQLAEVNPACLSHNEKLAFWINLYNALIMHAYLAYGVPRSDIKLFSLMQKVSYTIGGQSFSAADIEFVILKMKPPAYRPQLALILALHKFKISEEHRKYSINSPEPLAVFALSCGMYSSPAVRIFTADNVHAELQESMREYIRASIGLSDKGKLLVPKLLHCFAKGVVEDSLLVDWICRYLTPDQVTVVRDSASQRKQRLLGVRSFSLIPFDSRFRYLFLPDSKSFQNTSKGGSV</sequence>
<protein>
    <submittedName>
        <fullName evidence="5">Uncharacterized protein</fullName>
    </submittedName>
</protein>
<dbReference type="InterPro" id="IPR006869">
    <property type="entry name" value="DUF547"/>
</dbReference>
<feature type="compositionally biased region" description="Low complexity" evidence="2">
    <location>
        <begin position="45"/>
        <end position="65"/>
    </location>
</feature>
<evidence type="ECO:0000256" key="2">
    <source>
        <dbReference type="SAM" id="MobiDB-lite"/>
    </source>
</evidence>
<evidence type="ECO:0000313" key="6">
    <source>
        <dbReference type="Proteomes" id="UP000797356"/>
    </source>
</evidence>
<keyword evidence="6" id="KW-1185">Reference proteome</keyword>
<comment type="caution">
    <text evidence="5">The sequence shown here is derived from an EMBL/GenBank/DDBJ whole genome shotgun (WGS) entry which is preliminary data.</text>
</comment>
<feature type="domain" description="DUF547" evidence="3">
    <location>
        <begin position="402"/>
        <end position="534"/>
    </location>
</feature>
<dbReference type="Pfam" id="PF04784">
    <property type="entry name" value="DUF547"/>
    <property type="match status" value="1"/>
</dbReference>
<evidence type="ECO:0000313" key="5">
    <source>
        <dbReference type="EMBL" id="KAG1334424.1"/>
    </source>
</evidence>
<reference evidence="5" key="2">
    <citation type="submission" date="2019-07" db="EMBL/GenBank/DDBJ databases">
        <authorList>
            <person name="Yang Y."/>
            <person name="Bocs S."/>
            <person name="Baudouin L."/>
        </authorList>
    </citation>
    <scope>NUCLEOTIDE SEQUENCE</scope>
    <source>
        <tissue evidence="5">Spear leaf of Hainan Tall coconut</tissue>
    </source>
</reference>
<proteinExistence type="predicted"/>
<dbReference type="InterPro" id="IPR025757">
    <property type="entry name" value="MIP1_Leuzipper"/>
</dbReference>
<dbReference type="PANTHER" id="PTHR23054">
    <property type="entry name" value="TERNARY COMPLEX FACTOR MIP1, LEUCINE-ZIPPER-RELATED"/>
    <property type="match status" value="1"/>
</dbReference>
<dbReference type="PANTHER" id="PTHR23054:SF61">
    <property type="entry name" value="OS02G0153000 PROTEIN"/>
    <property type="match status" value="1"/>
</dbReference>
<evidence type="ECO:0000259" key="4">
    <source>
        <dbReference type="Pfam" id="PF14389"/>
    </source>
</evidence>
<dbReference type="OrthoDB" id="418495at2759"/>
<dbReference type="Pfam" id="PF14389">
    <property type="entry name" value="Lzipper-MIP1"/>
    <property type="match status" value="1"/>
</dbReference>
<evidence type="ECO:0000256" key="1">
    <source>
        <dbReference type="SAM" id="Coils"/>
    </source>
</evidence>
<evidence type="ECO:0000259" key="3">
    <source>
        <dbReference type="Pfam" id="PF04784"/>
    </source>
</evidence>